<dbReference type="SUPFAM" id="SSF51445">
    <property type="entry name" value="(Trans)glycosidases"/>
    <property type="match status" value="1"/>
</dbReference>
<name>A0A6J5DTW5_9BURK</name>
<dbReference type="Pfam" id="PF00128">
    <property type="entry name" value="Alpha-amylase"/>
    <property type="match status" value="1"/>
</dbReference>
<dbReference type="CDD" id="cd02856">
    <property type="entry name" value="E_set_GDE_Isoamylase_N"/>
    <property type="match status" value="1"/>
</dbReference>
<dbReference type="AlphaFoldDB" id="A0A6J5DTW5"/>
<keyword evidence="3 6" id="KW-0326">Glycosidase</keyword>
<gene>
    <name evidence="6" type="primary">glgX_1</name>
    <name evidence="6" type="ORF">LMG29739_02676</name>
</gene>
<dbReference type="RefSeq" id="WP_246270235.1">
    <property type="nucleotide sequence ID" value="NZ_CADIKF010000018.1"/>
</dbReference>
<dbReference type="InterPro" id="IPR044505">
    <property type="entry name" value="GlgX_Isoamylase_N_E_set"/>
</dbReference>
<evidence type="ECO:0000256" key="3">
    <source>
        <dbReference type="ARBA" id="ARBA00023295"/>
    </source>
</evidence>
<dbReference type="GO" id="GO:0004135">
    <property type="term" value="F:amylo-alpha-1,6-glucosidase activity"/>
    <property type="evidence" value="ECO:0007669"/>
    <property type="project" value="InterPro"/>
</dbReference>
<evidence type="ECO:0000259" key="5">
    <source>
        <dbReference type="SMART" id="SM00642"/>
    </source>
</evidence>
<dbReference type="SUPFAM" id="SSF51011">
    <property type="entry name" value="Glycosyl hydrolase domain"/>
    <property type="match status" value="1"/>
</dbReference>
<dbReference type="InterPro" id="IPR013783">
    <property type="entry name" value="Ig-like_fold"/>
</dbReference>
<dbReference type="Pfam" id="PF02922">
    <property type="entry name" value="CBM_48"/>
    <property type="match status" value="1"/>
</dbReference>
<dbReference type="InterPro" id="IPR004193">
    <property type="entry name" value="Glyco_hydro_13_N"/>
</dbReference>
<keyword evidence="7" id="KW-1185">Reference proteome</keyword>
<evidence type="ECO:0000256" key="4">
    <source>
        <dbReference type="SAM" id="MobiDB-lite"/>
    </source>
</evidence>
<dbReference type="SUPFAM" id="SSF81296">
    <property type="entry name" value="E set domains"/>
    <property type="match status" value="1"/>
</dbReference>
<dbReference type="SMART" id="SM00642">
    <property type="entry name" value="Aamy"/>
    <property type="match status" value="1"/>
</dbReference>
<feature type="region of interest" description="Disordered" evidence="4">
    <location>
        <begin position="474"/>
        <end position="549"/>
    </location>
</feature>
<protein>
    <submittedName>
        <fullName evidence="6">Glycogen operon protein GlgX</fullName>
        <ecNumber evidence="6">3.2.1.-</ecNumber>
    </submittedName>
</protein>
<proteinExistence type="inferred from homology"/>
<accession>A0A6J5DTW5</accession>
<evidence type="ECO:0000313" key="6">
    <source>
        <dbReference type="EMBL" id="CAB3757363.1"/>
    </source>
</evidence>
<dbReference type="InterPro" id="IPR006047">
    <property type="entry name" value="GH13_cat_dom"/>
</dbReference>
<dbReference type="InterPro" id="IPR017853">
    <property type="entry name" value="GH"/>
</dbReference>
<feature type="compositionally biased region" description="Basic and acidic residues" evidence="4">
    <location>
        <begin position="474"/>
        <end position="485"/>
    </location>
</feature>
<dbReference type="InterPro" id="IPR011837">
    <property type="entry name" value="Glycogen_debranch_GlgX"/>
</dbReference>
<dbReference type="GO" id="GO:0005980">
    <property type="term" value="P:glycogen catabolic process"/>
    <property type="evidence" value="ECO:0007669"/>
    <property type="project" value="InterPro"/>
</dbReference>
<dbReference type="Proteomes" id="UP000494329">
    <property type="component" value="Unassembled WGS sequence"/>
</dbReference>
<dbReference type="EMBL" id="CADIKF010000018">
    <property type="protein sequence ID" value="CAB3757363.1"/>
    <property type="molecule type" value="Genomic_DNA"/>
</dbReference>
<evidence type="ECO:0000313" key="7">
    <source>
        <dbReference type="Proteomes" id="UP000494329"/>
    </source>
</evidence>
<dbReference type="CDD" id="cd11326">
    <property type="entry name" value="AmyAc_Glg_debranch"/>
    <property type="match status" value="1"/>
</dbReference>
<organism evidence="6 7">
    <name type="scientific">Paraburkholderia solisilvae</name>
    <dbReference type="NCBI Taxonomy" id="624376"/>
    <lineage>
        <taxon>Bacteria</taxon>
        <taxon>Pseudomonadati</taxon>
        <taxon>Pseudomonadota</taxon>
        <taxon>Betaproteobacteria</taxon>
        <taxon>Burkholderiales</taxon>
        <taxon>Burkholderiaceae</taxon>
        <taxon>Paraburkholderia</taxon>
    </lineage>
</organism>
<evidence type="ECO:0000256" key="1">
    <source>
        <dbReference type="ARBA" id="ARBA00008061"/>
    </source>
</evidence>
<keyword evidence="2 6" id="KW-0378">Hydrolase</keyword>
<dbReference type="PANTHER" id="PTHR43002">
    <property type="entry name" value="GLYCOGEN DEBRANCHING ENZYME"/>
    <property type="match status" value="1"/>
</dbReference>
<feature type="domain" description="Glycosyl hydrolase family 13 catalytic" evidence="5">
    <location>
        <begin position="143"/>
        <end position="635"/>
    </location>
</feature>
<reference evidence="6 7" key="1">
    <citation type="submission" date="2020-04" db="EMBL/GenBank/DDBJ databases">
        <authorList>
            <person name="De Canck E."/>
        </authorList>
    </citation>
    <scope>NUCLEOTIDE SEQUENCE [LARGE SCALE GENOMIC DNA]</scope>
    <source>
        <strain evidence="6 7">LMG 29739</strain>
    </source>
</reference>
<dbReference type="EC" id="3.2.1.-" evidence="6"/>
<dbReference type="Gene3D" id="2.60.40.10">
    <property type="entry name" value="Immunoglobulins"/>
    <property type="match status" value="1"/>
</dbReference>
<dbReference type="InterPro" id="IPR013780">
    <property type="entry name" value="Glyco_hydro_b"/>
</dbReference>
<dbReference type="InterPro" id="IPR014756">
    <property type="entry name" value="Ig_E-set"/>
</dbReference>
<evidence type="ECO:0000256" key="2">
    <source>
        <dbReference type="ARBA" id="ARBA00022801"/>
    </source>
</evidence>
<dbReference type="Gene3D" id="3.20.20.80">
    <property type="entry name" value="Glycosidases"/>
    <property type="match status" value="2"/>
</dbReference>
<dbReference type="Gene3D" id="2.60.40.1180">
    <property type="entry name" value="Golgi alpha-mannosidase II"/>
    <property type="match status" value="1"/>
</dbReference>
<comment type="similarity">
    <text evidence="1">Belongs to the glycosyl hydrolase 13 family.</text>
</comment>
<dbReference type="NCBIfam" id="TIGR02100">
    <property type="entry name" value="glgX_debranch"/>
    <property type="match status" value="1"/>
</dbReference>
<sequence length="785" mass="87198">MSHVLPDRLLPGSCYPLGASWDGLGVNFAVFSANAQRIELCLFEPSGRKELKRYALPECTDEVWHGYLPHAHPGTVYAFRAHGPYQPQHGHRFNPHKLLLDPYARKLTGQFRWSDALFSYRMHSNRLDLSIDRRDSAPAMPKCVVVDEAFDWSHDKRPNVPWGDTVIYETHVRGASMLRNDLRPPERGTFSALASPEFIDHLLKLGVTAVELLPVHAFLNDRFLVERGLRNYWGYNTAAFFAPEPSYLTSHRLDEMRIAVRQLHAAGIEVILDVVYNHTCEGNETGPTVSWRGLDNASYYRLVPGDERHHINDTGCGNTVNLTHPRVLQMVMDSLRYWSTAFNIDGFRFDLGVTLGREPSGFDPGSGFFDAIRQDPVLSQRKLISEPWDIGPGGYQLGNHPPGFGEWNDRFRDCVRRFWRGDAGLRPDLAARLTGSADLFNRRFRKPTASINFVASHDGFTLADLVSYERKHNEINGENNNDGHNENYSSNWGVEGPVSALTNGQHAHGDAGGEQVHGEPMNGETGGEHRTDEQAAGEHASGEQLVSERAASDAAAAAAAIEETRARVARSMIGTLFIALGTPMLLAGDEACRTQQGDNNAYCQDNAISWIDWELADSPQGRRMTAFVTRMIALRKRHPLLRETRFLVGDREVLPGLHDVGWFDERGEPLSIDAWQDPEGRAFTLRRAGTGRSGETEVLLMMLNASADTLRFTPPPPHLEWHVLVNSADPDAAPRPLAASDLEVAAHALVVLAAQPAGDADWQADWTPGESHGARLLTARSPKPG</sequence>